<dbReference type="InterPro" id="IPR034122">
    <property type="entry name" value="Retropepsin-like_bacterial"/>
</dbReference>
<gene>
    <name evidence="1" type="ORF">Airi02_045500</name>
</gene>
<comment type="caution">
    <text evidence="1">The sequence shown here is derived from an EMBL/GenBank/DDBJ whole genome shotgun (WGS) entry which is preliminary data.</text>
</comment>
<organism evidence="1 2">
    <name type="scientific">Actinoallomurus iriomotensis</name>
    <dbReference type="NCBI Taxonomy" id="478107"/>
    <lineage>
        <taxon>Bacteria</taxon>
        <taxon>Bacillati</taxon>
        <taxon>Actinomycetota</taxon>
        <taxon>Actinomycetes</taxon>
        <taxon>Streptosporangiales</taxon>
        <taxon>Thermomonosporaceae</taxon>
        <taxon>Actinoallomurus</taxon>
    </lineage>
</organism>
<dbReference type="CDD" id="cd05483">
    <property type="entry name" value="retropepsin_like_bacteria"/>
    <property type="match status" value="1"/>
</dbReference>
<reference evidence="1" key="1">
    <citation type="submission" date="2023-03" db="EMBL/GenBank/DDBJ databases">
        <title>Actinoallomurus iriomotensis NBRC 103684.</title>
        <authorList>
            <person name="Ichikawa N."/>
            <person name="Sato H."/>
            <person name="Tonouchi N."/>
        </authorList>
    </citation>
    <scope>NUCLEOTIDE SEQUENCE</scope>
    <source>
        <strain evidence="1">NBRC 103684</strain>
    </source>
</reference>
<evidence type="ECO:0008006" key="3">
    <source>
        <dbReference type="Google" id="ProtNLM"/>
    </source>
</evidence>
<dbReference type="Gene3D" id="2.40.70.10">
    <property type="entry name" value="Acid Proteases"/>
    <property type="match status" value="2"/>
</dbReference>
<sequence>MTQANHAIDRRGFLRRAGLAAGASAVLPLLGATGCGTATATRSAAETGDPDALFKAGDFAAAERGYAQAWREDSADAHAAAQLGYIALLSNRFRDAEYHLRAALRLTPGDTRSKQRLGDCYVRQDLPARAVPLLPQPQAAQLSALTGTPYETHGPQATRVPFLGMDPLPRLPASLNGAAPESFVLDTGAMPLTISTETANKAGLHAVSSMAGGTINGHTVTTYLGVLPSFRIGRLELRNVPVSWLDGEILDPDGTGTVGTIGTGFFYHFLTTIDYKGRALVLRRKTTAQRRAFRAAAARAGIRPQPLWLAGDHLPCTLGKINDYGPRVACIDSGSTTGLNISLANARRAGITVNTASPVPINGGTSSVYPITVDRMSIGNAINRNVPGSVGETPWEGMTGFDLLGNFTHKFFEPFAVTYDYVGMNLYVG</sequence>
<name>A0A9W6S180_9ACTN</name>
<dbReference type="EMBL" id="BSTK01000006">
    <property type="protein sequence ID" value="GLY86621.1"/>
    <property type="molecule type" value="Genomic_DNA"/>
</dbReference>
<dbReference type="Pfam" id="PF13650">
    <property type="entry name" value="Asp_protease_2"/>
    <property type="match status" value="2"/>
</dbReference>
<accession>A0A9W6S180</accession>
<dbReference type="InterPro" id="IPR011990">
    <property type="entry name" value="TPR-like_helical_dom_sf"/>
</dbReference>
<dbReference type="InterPro" id="IPR021109">
    <property type="entry name" value="Peptidase_aspartic_dom_sf"/>
</dbReference>
<keyword evidence="2" id="KW-1185">Reference proteome</keyword>
<evidence type="ECO:0000313" key="1">
    <source>
        <dbReference type="EMBL" id="GLY86621.1"/>
    </source>
</evidence>
<dbReference type="Gene3D" id="1.25.40.10">
    <property type="entry name" value="Tetratricopeptide repeat domain"/>
    <property type="match status" value="1"/>
</dbReference>
<dbReference type="InterPro" id="IPR006311">
    <property type="entry name" value="TAT_signal"/>
</dbReference>
<dbReference type="SUPFAM" id="SSF48452">
    <property type="entry name" value="TPR-like"/>
    <property type="match status" value="1"/>
</dbReference>
<dbReference type="RefSeq" id="WP_285574929.1">
    <property type="nucleotide sequence ID" value="NZ_BSTK01000006.1"/>
</dbReference>
<evidence type="ECO:0000313" key="2">
    <source>
        <dbReference type="Proteomes" id="UP001165074"/>
    </source>
</evidence>
<dbReference type="Proteomes" id="UP001165074">
    <property type="component" value="Unassembled WGS sequence"/>
</dbReference>
<proteinExistence type="predicted"/>
<dbReference type="PROSITE" id="PS51318">
    <property type="entry name" value="TAT"/>
    <property type="match status" value="1"/>
</dbReference>
<protein>
    <recommendedName>
        <fullName evidence="3">Aspartyl protease</fullName>
    </recommendedName>
</protein>
<dbReference type="AlphaFoldDB" id="A0A9W6S180"/>